<keyword evidence="6 9" id="KW-1133">Transmembrane helix</keyword>
<dbReference type="GO" id="GO:1905039">
    <property type="term" value="P:carboxylic acid transmembrane transport"/>
    <property type="evidence" value="ECO:0007669"/>
    <property type="project" value="UniProtKB-ARBA"/>
</dbReference>
<dbReference type="OrthoDB" id="9156049at2"/>
<dbReference type="InterPro" id="IPR001898">
    <property type="entry name" value="SLC13A/DASS"/>
</dbReference>
<evidence type="ECO:0000256" key="6">
    <source>
        <dbReference type="ARBA" id="ARBA00022989"/>
    </source>
</evidence>
<evidence type="ECO:0000256" key="9">
    <source>
        <dbReference type="SAM" id="Phobius"/>
    </source>
</evidence>
<dbReference type="GO" id="GO:0005886">
    <property type="term" value="C:plasma membrane"/>
    <property type="evidence" value="ECO:0007669"/>
    <property type="project" value="TreeGrafter"/>
</dbReference>
<feature type="transmembrane region" description="Helical" evidence="9">
    <location>
        <begin position="6"/>
        <end position="23"/>
    </location>
</feature>
<feature type="transmembrane region" description="Helical" evidence="9">
    <location>
        <begin position="433"/>
        <end position="453"/>
    </location>
</feature>
<evidence type="ECO:0000256" key="2">
    <source>
        <dbReference type="ARBA" id="ARBA00006772"/>
    </source>
</evidence>
<proteinExistence type="inferred from homology"/>
<feature type="transmembrane region" description="Helical" evidence="9">
    <location>
        <begin position="310"/>
        <end position="329"/>
    </location>
</feature>
<accession>A0A3S0TWJ0</accession>
<name>A0A3S0TWJ0_9BACI</name>
<dbReference type="Proteomes" id="UP000267430">
    <property type="component" value="Unassembled WGS sequence"/>
</dbReference>
<dbReference type="EMBL" id="RYZZ01000053">
    <property type="protein sequence ID" value="RUQ24233.1"/>
    <property type="molecule type" value="Genomic_DNA"/>
</dbReference>
<sequence>MARNLKLWSFLFFVILGSLIWFMPEVEGLSTDGKLTLVFILLAILLWSTGIIAPAYTTFLLFICFLLAEIAPANELFSYFLSPLIWMIVGSYLMSHAIRKSGLAKRISYHFTLKFVNSYKSLIIFIFFLGLVLSIFIPHPFPRVFLMMSIVDYMIYSTDMDKTTKRYIGFSVFVSVTVTGTIFLTGDTLLNGAAFTLSGKEMSWWLWFKAMSIPGIATSILTLIAYLFTFRQKTKFLLDKHLLKQELDLMGSFTAAEWKATFWVGLAVLLWFLEPLHHINPAWIALLSATGLALPIVGELLDEEDISKSVNWNIILFIVGALSIGSIGYKTGMSTWILQSLTPSHLPQQITFSILIIVLLSLLIHMLIGSASATMSLIIPPLVQMFPHIDSFLVALTVYSTVGTHYFLPFHSVVILLGVGKTGHFTQKEVLKFGIPLTLIVLLITNVIQPLWWKIVGFL</sequence>
<evidence type="ECO:0000256" key="1">
    <source>
        <dbReference type="ARBA" id="ARBA00004141"/>
    </source>
</evidence>
<evidence type="ECO:0000256" key="5">
    <source>
        <dbReference type="ARBA" id="ARBA00022847"/>
    </source>
</evidence>
<dbReference type="PANTHER" id="PTHR10283">
    <property type="entry name" value="SOLUTE CARRIER FAMILY 13 MEMBER"/>
    <property type="match status" value="1"/>
</dbReference>
<organism evidence="10 11">
    <name type="scientific">Peribacillus cavernae</name>
    <dbReference type="NCBI Taxonomy" id="1674310"/>
    <lineage>
        <taxon>Bacteria</taxon>
        <taxon>Bacillati</taxon>
        <taxon>Bacillota</taxon>
        <taxon>Bacilli</taxon>
        <taxon>Bacillales</taxon>
        <taxon>Bacillaceae</taxon>
        <taxon>Peribacillus</taxon>
    </lineage>
</organism>
<dbReference type="Pfam" id="PF00939">
    <property type="entry name" value="Na_sulph_symp"/>
    <property type="match status" value="1"/>
</dbReference>
<feature type="transmembrane region" description="Helical" evidence="9">
    <location>
        <begin position="80"/>
        <end position="98"/>
    </location>
</feature>
<feature type="transmembrane region" description="Helical" evidence="9">
    <location>
        <begin position="389"/>
        <end position="408"/>
    </location>
</feature>
<evidence type="ECO:0000256" key="7">
    <source>
        <dbReference type="ARBA" id="ARBA00023136"/>
    </source>
</evidence>
<dbReference type="GO" id="GO:0015293">
    <property type="term" value="F:symporter activity"/>
    <property type="evidence" value="ECO:0007669"/>
    <property type="project" value="UniProtKB-KW"/>
</dbReference>
<evidence type="ECO:0000256" key="8">
    <source>
        <dbReference type="ARBA" id="ARBA00031174"/>
    </source>
</evidence>
<comment type="caution">
    <text evidence="10">The sequence shown here is derived from an EMBL/GenBank/DDBJ whole genome shotgun (WGS) entry which is preliminary data.</text>
</comment>
<dbReference type="AlphaFoldDB" id="A0A3S0TWJ0"/>
<comment type="similarity">
    <text evidence="2">Belongs to the SLC13A/DASS transporter (TC 2.A.47) family. NADC subfamily.</text>
</comment>
<dbReference type="GO" id="GO:0008514">
    <property type="term" value="F:organic anion transmembrane transporter activity"/>
    <property type="evidence" value="ECO:0007669"/>
    <property type="project" value="UniProtKB-ARBA"/>
</dbReference>
<keyword evidence="5" id="KW-0769">Symport</keyword>
<reference evidence="10 11" key="1">
    <citation type="submission" date="2018-12" db="EMBL/GenBank/DDBJ databases">
        <title>Bacillus chawlae sp. nov., Bacillus glennii sp. nov., and Bacillus saganii sp. nov. Isolated from the Vehicle Assembly Building at Kennedy Space Center where the Viking Spacecraft were Assembled.</title>
        <authorList>
            <person name="Seuylemezian A."/>
            <person name="Vaishampayan P."/>
        </authorList>
    </citation>
    <scope>NUCLEOTIDE SEQUENCE [LARGE SCALE GENOMIC DNA]</scope>
    <source>
        <strain evidence="10 11">L5</strain>
    </source>
</reference>
<keyword evidence="4 9" id="KW-0812">Transmembrane</keyword>
<feature type="transmembrane region" description="Helical" evidence="9">
    <location>
        <begin position="349"/>
        <end position="368"/>
    </location>
</feature>
<comment type="subcellular location">
    <subcellularLocation>
        <location evidence="1">Membrane</location>
        <topology evidence="1">Multi-pass membrane protein</topology>
    </subcellularLocation>
</comment>
<gene>
    <name evidence="10" type="ORF">ELQ35_21955</name>
</gene>
<evidence type="ECO:0000313" key="10">
    <source>
        <dbReference type="EMBL" id="RUQ24233.1"/>
    </source>
</evidence>
<feature type="transmembrane region" description="Helical" evidence="9">
    <location>
        <begin position="249"/>
        <end position="273"/>
    </location>
</feature>
<feature type="transmembrane region" description="Helical" evidence="9">
    <location>
        <begin position="119"/>
        <end position="137"/>
    </location>
</feature>
<evidence type="ECO:0000256" key="3">
    <source>
        <dbReference type="ARBA" id="ARBA00020150"/>
    </source>
</evidence>
<dbReference type="PANTHER" id="PTHR10283:SF82">
    <property type="entry name" value="SOLUTE CARRIER FAMILY 13 MEMBER 2"/>
    <property type="match status" value="1"/>
</dbReference>
<feature type="transmembrane region" description="Helical" evidence="9">
    <location>
        <begin position="204"/>
        <end position="228"/>
    </location>
</feature>
<evidence type="ECO:0000313" key="11">
    <source>
        <dbReference type="Proteomes" id="UP000267430"/>
    </source>
</evidence>
<evidence type="ECO:0000256" key="4">
    <source>
        <dbReference type="ARBA" id="ARBA00022692"/>
    </source>
</evidence>
<feature type="transmembrane region" description="Helical" evidence="9">
    <location>
        <begin position="279"/>
        <end position="298"/>
    </location>
</feature>
<protein>
    <recommendedName>
        <fullName evidence="3">Sodium-dependent dicarboxylate transporter SdcS</fullName>
    </recommendedName>
    <alternativeName>
        <fullName evidence="8">Na(+)/dicarboxylate symporter</fullName>
    </alternativeName>
</protein>
<feature type="transmembrane region" description="Helical" evidence="9">
    <location>
        <begin position="35"/>
        <end position="68"/>
    </location>
</feature>
<keyword evidence="5" id="KW-0813">Transport</keyword>
<dbReference type="RefSeq" id="WP_126867308.1">
    <property type="nucleotide sequence ID" value="NZ_JAUSTX010000005.1"/>
</dbReference>
<keyword evidence="11" id="KW-1185">Reference proteome</keyword>
<keyword evidence="7 9" id="KW-0472">Membrane</keyword>
<feature type="transmembrane region" description="Helical" evidence="9">
    <location>
        <begin position="167"/>
        <end position="184"/>
    </location>
</feature>